<accession>A0A8T2TXG0</accession>
<keyword evidence="1" id="KW-0175">Coiled coil</keyword>
<evidence type="ECO:0000313" key="3">
    <source>
        <dbReference type="Proteomes" id="UP000825935"/>
    </source>
</evidence>
<dbReference type="EMBL" id="CM035416">
    <property type="protein sequence ID" value="KAH7426034.1"/>
    <property type="molecule type" value="Genomic_DNA"/>
</dbReference>
<sequence>MAMARRMKEGLLRLGDLSLVAAAVGCGYIGYNMNSREHPGPQQKAVRRRDFTQADIRRIEETFLQLARKYDLDVKQVLQKRDEALKVKEEAATVSTKIIELNKEVSTEIEKLQKLMKLKYQLQHAIASLDQQKRSLDVEAEEISKLVKVKSDLQERYKRICLTPETPELQILSSMVHEKNQILEAEIEQLTRLVKVKQQLLEKFEALDQTFPSHTDDPKLKQGDLS</sequence>
<keyword evidence="3" id="KW-1185">Reference proteome</keyword>
<dbReference type="AlphaFoldDB" id="A0A8T2TXG0"/>
<evidence type="ECO:0000313" key="2">
    <source>
        <dbReference type="EMBL" id="KAH7426034.1"/>
    </source>
</evidence>
<evidence type="ECO:0000256" key="1">
    <source>
        <dbReference type="SAM" id="Coils"/>
    </source>
</evidence>
<dbReference type="Proteomes" id="UP000825935">
    <property type="component" value="Chromosome 11"/>
</dbReference>
<reference evidence="2" key="1">
    <citation type="submission" date="2021-08" db="EMBL/GenBank/DDBJ databases">
        <title>WGS assembly of Ceratopteris richardii.</title>
        <authorList>
            <person name="Marchant D.B."/>
            <person name="Chen G."/>
            <person name="Jenkins J."/>
            <person name="Shu S."/>
            <person name="Leebens-Mack J."/>
            <person name="Grimwood J."/>
            <person name="Schmutz J."/>
            <person name="Soltis P."/>
            <person name="Soltis D."/>
            <person name="Chen Z.-H."/>
        </authorList>
    </citation>
    <scope>NUCLEOTIDE SEQUENCE</scope>
    <source>
        <strain evidence="2">Whitten #5841</strain>
        <tissue evidence="2">Leaf</tissue>
    </source>
</reference>
<gene>
    <name evidence="2" type="ORF">KP509_11G082000</name>
</gene>
<proteinExistence type="predicted"/>
<comment type="caution">
    <text evidence="2">The sequence shown here is derived from an EMBL/GenBank/DDBJ whole genome shotgun (WGS) entry which is preliminary data.</text>
</comment>
<organism evidence="2 3">
    <name type="scientific">Ceratopteris richardii</name>
    <name type="common">Triangle waterfern</name>
    <dbReference type="NCBI Taxonomy" id="49495"/>
    <lineage>
        <taxon>Eukaryota</taxon>
        <taxon>Viridiplantae</taxon>
        <taxon>Streptophyta</taxon>
        <taxon>Embryophyta</taxon>
        <taxon>Tracheophyta</taxon>
        <taxon>Polypodiopsida</taxon>
        <taxon>Polypodiidae</taxon>
        <taxon>Polypodiales</taxon>
        <taxon>Pteridineae</taxon>
        <taxon>Pteridaceae</taxon>
        <taxon>Parkerioideae</taxon>
        <taxon>Ceratopteris</taxon>
    </lineage>
</organism>
<name>A0A8T2TXG0_CERRI</name>
<feature type="coiled-coil region" evidence="1">
    <location>
        <begin position="180"/>
        <end position="207"/>
    </location>
</feature>
<protein>
    <submittedName>
        <fullName evidence="2">Uncharacterized protein</fullName>
    </submittedName>
</protein>